<name>A0A150JF22_9EURY</name>
<accession>A0A150JDQ0</accession>
<evidence type="ECO:0000313" key="3">
    <source>
        <dbReference type="Proteomes" id="UP000092420"/>
    </source>
</evidence>
<comment type="caution">
    <text evidence="1">The sequence shown here is derived from an EMBL/GenBank/DDBJ whole genome shotgun (WGS) entry which is preliminary data.</text>
</comment>
<protein>
    <submittedName>
        <fullName evidence="1">Uncharacterized protein</fullName>
    </submittedName>
</protein>
<dbReference type="Proteomes" id="UP000092420">
    <property type="component" value="Unassembled WGS sequence"/>
</dbReference>
<dbReference type="EMBL" id="LNJB01000001">
    <property type="protein sequence ID" value="KYC55367.1"/>
    <property type="molecule type" value="Genomic_DNA"/>
</dbReference>
<accession>A0A150JF22</accession>
<reference evidence="1 3" key="1">
    <citation type="journal article" date="2016" name="ISME J.">
        <title>Chasing the elusive Euryarchaeota class WSA2: genomes reveal a uniquely fastidious methyl-reducing methanogen.</title>
        <authorList>
            <person name="Nobu M.K."/>
            <person name="Narihiro T."/>
            <person name="Kuroda K."/>
            <person name="Mei R."/>
            <person name="Liu W.T."/>
        </authorList>
    </citation>
    <scope>NUCLEOTIDE SEQUENCE [LARGE SCALE GENOMIC DNA]</scope>
    <source>
        <strain evidence="1">ADurb1013_Bin02101</strain>
        <strain evidence="2">ADurb1213_Bin02801</strain>
    </source>
</reference>
<evidence type="ECO:0000313" key="1">
    <source>
        <dbReference type="EMBL" id="KYC55367.1"/>
    </source>
</evidence>
<dbReference type="AlphaFoldDB" id="A0A150JF22"/>
<dbReference type="EMBL" id="LNJE01000016">
    <property type="protein sequence ID" value="KYC56797.1"/>
    <property type="molecule type" value="Genomic_DNA"/>
</dbReference>
<evidence type="ECO:0000313" key="2">
    <source>
        <dbReference type="EMBL" id="KYC56797.1"/>
    </source>
</evidence>
<sequence>MDKLKFPKPYKHEHEKICDVNELYEERQTFGEKPLIGLHQKLVCGDSFLHRL</sequence>
<organism evidence="1 3">
    <name type="scientific">Candidatus Methanofastidiosum methylothiophilum</name>
    <dbReference type="NCBI Taxonomy" id="1705564"/>
    <lineage>
        <taxon>Archaea</taxon>
        <taxon>Methanobacteriati</taxon>
        <taxon>Methanobacteriota</taxon>
        <taxon>Stenosarchaea group</taxon>
        <taxon>Candidatus Methanofastidiosia</taxon>
        <taxon>Candidatus Methanofastidiosales</taxon>
        <taxon>Candidatus Methanofastidiosaceae</taxon>
        <taxon>Candidatus Methanofastidiosum</taxon>
    </lineage>
</organism>
<accession>A0A150JHS2</accession>
<proteinExistence type="predicted"/>
<gene>
    <name evidence="1" type="ORF">AN188_00016</name>
    <name evidence="2" type="ORF">APG09_01277</name>
</gene>